<name>A0A1N7NU81_9RHOB</name>
<keyword evidence="2" id="KW-1185">Reference proteome</keyword>
<dbReference type="AlphaFoldDB" id="A0A1N7NU81"/>
<dbReference type="RefSeq" id="WP_076449143.1">
    <property type="nucleotide sequence ID" value="NZ_FTOQ01000010.1"/>
</dbReference>
<dbReference type="EMBL" id="FTOQ01000010">
    <property type="protein sequence ID" value="SIT01923.1"/>
    <property type="molecule type" value="Genomic_DNA"/>
</dbReference>
<organism evidence="1 2">
    <name type="scientific">Roseivivax lentus</name>
    <dbReference type="NCBI Taxonomy" id="633194"/>
    <lineage>
        <taxon>Bacteria</taxon>
        <taxon>Pseudomonadati</taxon>
        <taxon>Pseudomonadota</taxon>
        <taxon>Alphaproteobacteria</taxon>
        <taxon>Rhodobacterales</taxon>
        <taxon>Roseobacteraceae</taxon>
        <taxon>Roseivivax</taxon>
    </lineage>
</organism>
<sequence>MTESVVHIDGLALNGFTLDEGRRAAEAFEARLSELLNRYGLPEGVAAEDIGAIDLGSLPAEGKTPEGIGQALAAALFGRLWT</sequence>
<reference evidence="2" key="1">
    <citation type="submission" date="2017-01" db="EMBL/GenBank/DDBJ databases">
        <authorList>
            <person name="Varghese N."/>
            <person name="Submissions S."/>
        </authorList>
    </citation>
    <scope>NUCLEOTIDE SEQUENCE [LARGE SCALE GENOMIC DNA]</scope>
    <source>
        <strain evidence="2">DSM 29430</strain>
    </source>
</reference>
<evidence type="ECO:0000313" key="1">
    <source>
        <dbReference type="EMBL" id="SIT01923.1"/>
    </source>
</evidence>
<accession>A0A1N7NU81</accession>
<dbReference type="STRING" id="633194.SAMN05421759_11066"/>
<protein>
    <submittedName>
        <fullName evidence="1">Uncharacterized protein</fullName>
    </submittedName>
</protein>
<evidence type="ECO:0000313" key="2">
    <source>
        <dbReference type="Proteomes" id="UP000186684"/>
    </source>
</evidence>
<gene>
    <name evidence="1" type="ORF">SAMN05421759_11066</name>
</gene>
<proteinExistence type="predicted"/>
<dbReference type="Proteomes" id="UP000186684">
    <property type="component" value="Unassembled WGS sequence"/>
</dbReference>